<sequence>MTPQQVAAALGGEVSGREVLAPGPGHAPKDRSLSIKLDSSAPDGMLVHSFAGDDPLQCKDYVRERLGLGRWEPKRSGSRDHIGAMNARALLSKSKPAAYVYHREDGQPYLRVNRTASKGFWQEHWTGTEWLKGGPKGPDLPYRLPEILENASAPVLIVEGEKDADNLASLGFVATTNPKGAGNFSPDLVQHFRDRDVYILPDNDEAGAKHAGKVSELLAGVARSIHLVDLPALPVKGDVSDWLAAGNTADDLKEILNQATASPKLSSPARGIRLIPFNEIKLSTGGRDLIKGLIPRSALTVVWGKPKCGKSFWLYDCLMHVALNWEYRGRRVHHGPVVYCAFEGQRGLEGRIEAFRLKHLEAHEGDVPFYLQPVTLDLVKDREALIRVIRDRLGDVPPVVVALDTLNRSLAGSESSDEDMSAYIQASDAIREAFDCSIVIVHHCGHDDSRMRGHSSLFGALDAEIAVTRASDNSIIAEVRHSKDGPEGEQEISALEVVSVGVDDDGDEITSCVVVPADGVASERSQKWPRGLRLVREVITEALVDSGTNHHVGGDGPLVRATTVQAAREHHRKRYVSTGEGDREAAERKAWSRNLKGAREGSLIGAEFHNGQELVWLLD</sequence>
<dbReference type="Pfam" id="PF13481">
    <property type="entry name" value="AAA_25"/>
    <property type="match status" value="1"/>
</dbReference>
<evidence type="ECO:0000313" key="4">
    <source>
        <dbReference type="EMBL" id="BCE92284.1"/>
    </source>
</evidence>
<reference evidence="2" key="1">
    <citation type="submission" date="2020-05" db="EMBL/GenBank/DDBJ databases">
        <title>Complete genome sequence of Bradyrhizobium diazoefficiens XF1 isolated from soybean nodule.</title>
        <authorList>
            <person name="Noda R."/>
            <person name="Kakizaki K."/>
            <person name="Minamisawa K."/>
        </authorList>
    </citation>
    <scope>NUCLEOTIDE SEQUENCE</scope>
    <source>
        <strain evidence="2">XF1</strain>
    </source>
</reference>
<dbReference type="InterPro" id="IPR027417">
    <property type="entry name" value="P-loop_NTPase"/>
</dbReference>
<protein>
    <recommendedName>
        <fullName evidence="5">Toprim domain-containing protein</fullName>
    </recommendedName>
</protein>
<evidence type="ECO:0000256" key="1">
    <source>
        <dbReference type="SAM" id="MobiDB-lite"/>
    </source>
</evidence>
<reference evidence="3" key="3">
    <citation type="submission" date="2020-05" db="EMBL/GenBank/DDBJ databases">
        <title>Complete genome sequence of Bradyrhizobium diazoefficiens XF4 isolated from soybean nodule.</title>
        <authorList>
            <person name="Noda R."/>
            <person name="Kakizaki K."/>
            <person name="Minamisawa K."/>
        </authorList>
    </citation>
    <scope>NUCLEOTIDE SEQUENCE</scope>
    <source>
        <strain evidence="3">XF4</strain>
    </source>
</reference>
<name>A0A809Z8S9_9BRAD</name>
<dbReference type="AlphaFoldDB" id="A0A809Z8S9"/>
<dbReference type="InterPro" id="IPR034154">
    <property type="entry name" value="TOPRIM_DnaG/twinkle"/>
</dbReference>
<gene>
    <name evidence="4" type="ORF">XF10B_50820</name>
    <name evidence="2" type="ORF">XF1B_51860</name>
    <name evidence="3" type="ORF">XF4B_51180</name>
</gene>
<dbReference type="CDD" id="cd01029">
    <property type="entry name" value="TOPRIM_primases"/>
    <property type="match status" value="1"/>
</dbReference>
<evidence type="ECO:0000313" key="3">
    <source>
        <dbReference type="EMBL" id="BCE48769.1"/>
    </source>
</evidence>
<accession>A0A809Z8S9</accession>
<feature type="region of interest" description="Disordered" evidence="1">
    <location>
        <begin position="1"/>
        <end position="32"/>
    </location>
</feature>
<evidence type="ECO:0000313" key="2">
    <source>
        <dbReference type="EMBL" id="BCE22505.1"/>
    </source>
</evidence>
<dbReference type="EMBL" id="AP023091">
    <property type="protein sequence ID" value="BCE22505.1"/>
    <property type="molecule type" value="Genomic_DNA"/>
</dbReference>
<dbReference type="Gene3D" id="3.40.50.300">
    <property type="entry name" value="P-loop containing nucleotide triphosphate hydrolases"/>
    <property type="match status" value="1"/>
</dbReference>
<organism evidence="3">
    <name type="scientific">Bradyrhizobium diazoefficiens</name>
    <dbReference type="NCBI Taxonomy" id="1355477"/>
    <lineage>
        <taxon>Bacteria</taxon>
        <taxon>Pseudomonadati</taxon>
        <taxon>Pseudomonadota</taxon>
        <taxon>Alphaproteobacteria</taxon>
        <taxon>Hyphomicrobiales</taxon>
        <taxon>Nitrobacteraceae</taxon>
        <taxon>Bradyrhizobium</taxon>
    </lineage>
</organism>
<proteinExistence type="predicted"/>
<reference evidence="4" key="2">
    <citation type="submission" date="2020-05" db="EMBL/GenBank/DDBJ databases">
        <title>Complete genome sequence of Bradyrhizobium diazoefficiens XF10 isolated from soybean nodule.</title>
        <authorList>
            <person name="Noda R."/>
            <person name="Kakizaki K."/>
            <person name="Minamisawa K."/>
        </authorList>
    </citation>
    <scope>NUCLEOTIDE SEQUENCE</scope>
    <source>
        <strain evidence="4">XF10</strain>
    </source>
</reference>
<evidence type="ECO:0008006" key="5">
    <source>
        <dbReference type="Google" id="ProtNLM"/>
    </source>
</evidence>
<dbReference type="EMBL" id="AP023094">
    <property type="protein sequence ID" value="BCE48769.1"/>
    <property type="molecule type" value="Genomic_DNA"/>
</dbReference>
<dbReference type="SUPFAM" id="SSF52540">
    <property type="entry name" value="P-loop containing nucleoside triphosphate hydrolases"/>
    <property type="match status" value="1"/>
</dbReference>
<dbReference type="Gene3D" id="3.40.1360.10">
    <property type="match status" value="1"/>
</dbReference>
<dbReference type="EMBL" id="AP023099">
    <property type="protein sequence ID" value="BCE92284.1"/>
    <property type="molecule type" value="Genomic_DNA"/>
</dbReference>